<organism evidence="1">
    <name type="scientific">Siphoviridae sp. ctb8j11</name>
    <dbReference type="NCBI Taxonomy" id="2825564"/>
    <lineage>
        <taxon>Viruses</taxon>
        <taxon>Duplodnaviria</taxon>
        <taxon>Heunggongvirae</taxon>
        <taxon>Uroviricota</taxon>
        <taxon>Caudoviricetes</taxon>
    </lineage>
</organism>
<accession>A0A8S5PIL3</accession>
<proteinExistence type="predicted"/>
<evidence type="ECO:0000313" key="1">
    <source>
        <dbReference type="EMBL" id="DAE06437.1"/>
    </source>
</evidence>
<name>A0A8S5PIL3_9CAUD</name>
<reference evidence="1" key="1">
    <citation type="journal article" date="2021" name="Proc. Natl. Acad. Sci. U.S.A.">
        <title>A Catalog of Tens of Thousands of Viruses from Human Metagenomes Reveals Hidden Associations with Chronic Diseases.</title>
        <authorList>
            <person name="Tisza M.J."/>
            <person name="Buck C.B."/>
        </authorList>
    </citation>
    <scope>NUCLEOTIDE SEQUENCE</scope>
    <source>
        <strain evidence="1">Ctb8j11</strain>
    </source>
</reference>
<dbReference type="EMBL" id="BK015437">
    <property type="protein sequence ID" value="DAE06437.1"/>
    <property type="molecule type" value="Genomic_DNA"/>
</dbReference>
<sequence length="38" mass="4364">MPVGRDSPPSLPTFIWLCKLHKTRCKSAGSQRYRFTTP</sequence>
<protein>
    <submittedName>
        <fullName evidence="1">Uncharacterized protein</fullName>
    </submittedName>
</protein>